<dbReference type="Pfam" id="PF18766">
    <property type="entry name" value="SWI2_SNF2"/>
    <property type="match status" value="1"/>
</dbReference>
<evidence type="ECO:0000256" key="11">
    <source>
        <dbReference type="SAM" id="MobiDB-lite"/>
    </source>
</evidence>
<evidence type="ECO:0000256" key="2">
    <source>
        <dbReference type="ARBA" id="ARBA00008598"/>
    </source>
</evidence>
<dbReference type="InterPro" id="IPR040980">
    <property type="entry name" value="SWI2_SNF2"/>
</dbReference>
<reference evidence="13 14" key="1">
    <citation type="submission" date="2019-02" db="EMBL/GenBank/DDBJ databases">
        <title>Deep-cultivation of Planctomycetes and their phenomic and genomic characterization uncovers novel biology.</title>
        <authorList>
            <person name="Wiegand S."/>
            <person name="Jogler M."/>
            <person name="Boedeker C."/>
            <person name="Pinto D."/>
            <person name="Vollmers J."/>
            <person name="Rivas-Marin E."/>
            <person name="Kohn T."/>
            <person name="Peeters S.H."/>
            <person name="Heuer A."/>
            <person name="Rast P."/>
            <person name="Oberbeckmann S."/>
            <person name="Bunk B."/>
            <person name="Jeske O."/>
            <person name="Meyerdierks A."/>
            <person name="Storesund J.E."/>
            <person name="Kallscheuer N."/>
            <person name="Luecker S."/>
            <person name="Lage O.M."/>
            <person name="Pohl T."/>
            <person name="Merkel B.J."/>
            <person name="Hornburger P."/>
            <person name="Mueller R.-W."/>
            <person name="Bruemmer F."/>
            <person name="Labrenz M."/>
            <person name="Spormann A.M."/>
            <person name="Op den Camp H."/>
            <person name="Overmann J."/>
            <person name="Amann R."/>
            <person name="Jetten M.S.M."/>
            <person name="Mascher T."/>
            <person name="Medema M.H."/>
            <person name="Devos D.P."/>
            <person name="Kaster A.-K."/>
            <person name="Ovreas L."/>
            <person name="Rohde M."/>
            <person name="Galperin M.Y."/>
            <person name="Jogler C."/>
        </authorList>
    </citation>
    <scope>NUCLEOTIDE SEQUENCE [LARGE SCALE GENOMIC DNA]</scope>
    <source>
        <strain evidence="13 14">Q31a</strain>
    </source>
</reference>
<evidence type="ECO:0000256" key="3">
    <source>
        <dbReference type="ARBA" id="ARBA00022722"/>
    </source>
</evidence>
<evidence type="ECO:0000256" key="1">
    <source>
        <dbReference type="ARBA" id="ARBA00000851"/>
    </source>
</evidence>
<comment type="catalytic activity">
    <reaction evidence="1 10">
        <text>Endonucleolytic cleavage of DNA to give random double-stranded fragments with terminal 5'-phosphates, ATP is simultaneously hydrolyzed.</text>
        <dbReference type="EC" id="3.1.21.3"/>
    </reaction>
</comment>
<dbReference type="SUPFAM" id="SSF52540">
    <property type="entry name" value="P-loop containing nucleoside triphosphate hydrolases"/>
    <property type="match status" value="1"/>
</dbReference>
<feature type="compositionally biased region" description="Acidic residues" evidence="11">
    <location>
        <begin position="203"/>
        <end position="212"/>
    </location>
</feature>
<dbReference type="OrthoDB" id="9758243at2"/>
<evidence type="ECO:0000256" key="4">
    <source>
        <dbReference type="ARBA" id="ARBA00022741"/>
    </source>
</evidence>
<dbReference type="Pfam" id="PF11867">
    <property type="entry name" value="T1RH-like_C"/>
    <property type="match status" value="1"/>
</dbReference>
<dbReference type="NCBIfam" id="TIGR00348">
    <property type="entry name" value="hsdR"/>
    <property type="match status" value="1"/>
</dbReference>
<evidence type="ECO:0000256" key="9">
    <source>
        <dbReference type="ARBA" id="ARBA00023125"/>
    </source>
</evidence>
<dbReference type="REBASE" id="356624">
    <property type="entry name" value="Pba31aORF44120P"/>
</dbReference>
<keyword evidence="3" id="KW-0540">Nuclease</keyword>
<dbReference type="GO" id="GO:0005524">
    <property type="term" value="F:ATP binding"/>
    <property type="evidence" value="ECO:0007669"/>
    <property type="project" value="UniProtKB-KW"/>
</dbReference>
<evidence type="ECO:0000256" key="10">
    <source>
        <dbReference type="RuleBase" id="RU364115"/>
    </source>
</evidence>
<protein>
    <recommendedName>
        <fullName evidence="10">Type I restriction enzyme endonuclease subunit</fullName>
        <shortName evidence="10">R protein</shortName>
        <ecNumber evidence="10">3.1.21.3</ecNumber>
    </recommendedName>
</protein>
<evidence type="ECO:0000259" key="12">
    <source>
        <dbReference type="PROSITE" id="PS51192"/>
    </source>
</evidence>
<gene>
    <name evidence="13" type="primary">hsdR_1</name>
    <name evidence="13" type="ORF">Q31a_44150</name>
</gene>
<dbReference type="SMART" id="SM00487">
    <property type="entry name" value="DEXDc"/>
    <property type="match status" value="1"/>
</dbReference>
<dbReference type="InterPro" id="IPR021810">
    <property type="entry name" value="T1RH-like_C"/>
</dbReference>
<dbReference type="Gene3D" id="3.90.1570.50">
    <property type="match status" value="1"/>
</dbReference>
<name>A0A518GBR9_9BACT</name>
<dbReference type="EMBL" id="CP036298">
    <property type="protein sequence ID" value="QDV26045.1"/>
    <property type="molecule type" value="Genomic_DNA"/>
</dbReference>
<keyword evidence="4 10" id="KW-0547">Nucleotide-binding</keyword>
<dbReference type="PROSITE" id="PS51192">
    <property type="entry name" value="HELICASE_ATP_BIND_1"/>
    <property type="match status" value="1"/>
</dbReference>
<dbReference type="RefSeq" id="WP_145081903.1">
    <property type="nucleotide sequence ID" value="NZ_CP036298.1"/>
</dbReference>
<keyword evidence="5 10" id="KW-0680">Restriction system</keyword>
<comment type="subunit">
    <text evidence="10">The type I restriction/modification system is composed of three polypeptides R, M and S.</text>
</comment>
<organism evidence="13 14">
    <name type="scientific">Aureliella helgolandensis</name>
    <dbReference type="NCBI Taxonomy" id="2527968"/>
    <lineage>
        <taxon>Bacteria</taxon>
        <taxon>Pseudomonadati</taxon>
        <taxon>Planctomycetota</taxon>
        <taxon>Planctomycetia</taxon>
        <taxon>Pirellulales</taxon>
        <taxon>Pirellulaceae</taxon>
        <taxon>Aureliella</taxon>
    </lineage>
</organism>
<dbReference type="EC" id="3.1.21.3" evidence="10"/>
<keyword evidence="8 10" id="KW-0067">ATP-binding</keyword>
<dbReference type="CDD" id="cd22332">
    <property type="entry name" value="HsdR_N"/>
    <property type="match status" value="1"/>
</dbReference>
<dbReference type="Proteomes" id="UP000318017">
    <property type="component" value="Chromosome"/>
</dbReference>
<feature type="region of interest" description="Disordered" evidence="11">
    <location>
        <begin position="191"/>
        <end position="219"/>
    </location>
</feature>
<keyword evidence="14" id="KW-1185">Reference proteome</keyword>
<evidence type="ECO:0000256" key="7">
    <source>
        <dbReference type="ARBA" id="ARBA00022801"/>
    </source>
</evidence>
<evidence type="ECO:0000313" key="14">
    <source>
        <dbReference type="Proteomes" id="UP000318017"/>
    </source>
</evidence>
<keyword evidence="9 10" id="KW-0238">DNA-binding</keyword>
<keyword evidence="7 10" id="KW-0378">Hydrolase</keyword>
<evidence type="ECO:0000256" key="8">
    <source>
        <dbReference type="ARBA" id="ARBA00022840"/>
    </source>
</evidence>
<comment type="similarity">
    <text evidence="2 10">Belongs to the HsdR family.</text>
</comment>
<evidence type="ECO:0000256" key="5">
    <source>
        <dbReference type="ARBA" id="ARBA00022747"/>
    </source>
</evidence>
<dbReference type="AlphaFoldDB" id="A0A518GBR9"/>
<proteinExistence type="inferred from homology"/>
<dbReference type="GO" id="GO:0009307">
    <property type="term" value="P:DNA restriction-modification system"/>
    <property type="evidence" value="ECO:0007669"/>
    <property type="project" value="UniProtKB-KW"/>
</dbReference>
<dbReference type="KEGG" id="ahel:Q31a_44150"/>
<dbReference type="Pfam" id="PF04313">
    <property type="entry name" value="HSDR_N"/>
    <property type="match status" value="1"/>
</dbReference>
<dbReference type="InterPro" id="IPR014001">
    <property type="entry name" value="Helicase_ATP-bd"/>
</dbReference>
<dbReference type="InterPro" id="IPR027417">
    <property type="entry name" value="P-loop_NTPase"/>
</dbReference>
<dbReference type="GO" id="GO:0009035">
    <property type="term" value="F:type I site-specific deoxyribonuclease activity"/>
    <property type="evidence" value="ECO:0007669"/>
    <property type="project" value="UniProtKB-EC"/>
</dbReference>
<dbReference type="InterPro" id="IPR007409">
    <property type="entry name" value="Restrct_endonuc_type1_HsdR_N"/>
</dbReference>
<dbReference type="CDD" id="cd18800">
    <property type="entry name" value="SF2_C_EcoR124I-like"/>
    <property type="match status" value="1"/>
</dbReference>
<keyword evidence="6" id="KW-0255">Endonuclease</keyword>
<dbReference type="PANTHER" id="PTHR30195">
    <property type="entry name" value="TYPE I SITE-SPECIFIC DEOXYRIBONUCLEASE PROTEIN SUBUNIT M AND R"/>
    <property type="match status" value="1"/>
</dbReference>
<feature type="compositionally biased region" description="Polar residues" evidence="11">
    <location>
        <begin position="191"/>
        <end position="201"/>
    </location>
</feature>
<dbReference type="Pfam" id="PF22679">
    <property type="entry name" value="T1R_D3-like"/>
    <property type="match status" value="1"/>
</dbReference>
<dbReference type="InterPro" id="IPR004473">
    <property type="entry name" value="Restrct_endonuc_typeI_HsdR"/>
</dbReference>
<evidence type="ECO:0000256" key="6">
    <source>
        <dbReference type="ARBA" id="ARBA00022759"/>
    </source>
</evidence>
<dbReference type="InterPro" id="IPR055180">
    <property type="entry name" value="HsdR_RecA-like_helicase_dom_2"/>
</dbReference>
<dbReference type="GO" id="GO:0003677">
    <property type="term" value="F:DNA binding"/>
    <property type="evidence" value="ECO:0007669"/>
    <property type="project" value="UniProtKB-KW"/>
</dbReference>
<accession>A0A518GBR9</accession>
<sequence>MSDEMPSFKEDHISQIPALQLLQQLGWKYLSPDEAVAARGGKLSSVLLDAVLVDQLKKLNQIEFKGESHLFSESNIHSAILALKDVVYDGLVRTNEKIYDLLVLGKSLPQTMAGDTKSFPLSYIDWNPETWLRNNVFHVTEEFVVERVGSKKTRRPDIVLFVNGIPLCVIECKRPDTKDAIGKAVSQQIRNQRDYSLSPDQASEAEDLDPEEQSAGSGPEIPQLFVFAQLLVGVSKNHAMYATTGTPAKFWSVWKENVDKPLAKIISKPPKKLADTRWLMDRFTYVSEEQAAYFTGSRAITDQDRALYCLCRPERLLDLAYSFTVFDAGEKKVARYQQYFTVKNTLGRIEQRDDNGARKGGVVWHTQGSGKSLTMVMLAKEIARLRLPQYKIVLVTDRVDLDDQIYKTFTHCDMQPQQAASGKDLASLMQGSVGRVITTVIDKFDNAVTRGKLRNESDNIFVLVDESHRGQYKTMHAKMRKAMPRGCFIGFTGTPVRKKEKDTINKFGGLIQPTYSIRDAVEDKAVVPLLYEARDVEQRVDRETIDRWFEIITTNLTKEQKADLKKKFSTTDQLNKAEQKVREIALDISLHYRDNWQGTKYKAQLVTQDKKTALMYQRFLEEFGMVSSEVLISGPDDREGNEEVEIDEEDLPEIQKFWRKMMNKHGSEDQYNKNVINGFKAGDNPEIIVVVDKLLTGFDAPRNTVLYLTRSLKDHTLLQAIARVNRLCEGKDFGYIIDYRGVLSNLQKAFEFYRELEEADQEELEAAMTNVAVEIEKLPRRHTELLNLFQNIANKQDEELYERKLADQELRDQFYDALRDFARSLSMAFGSLAFMEQTPDAKVERYRKDLKFFMNLRSSVRHRYAEVVDFKEYEEKIQKLIDTHVATGEVKKMTSLVNIFDREAFEKELEELAGKSAGSKADTIAHRTKRTINERMDDDPAFYAKFSKMLEDAIAAFQQKRLADIEYLNQVQDIAEKIRTRSGDNLPSELRGHEVAGALYGVVKEVFQSHSSSDLDLATIGAGAALRIDDIVKTHRIVNWTSNPDVQNQMQTSIEDYLHELEGAGLDLSFDEIDLILEKCLDIARRRYS</sequence>
<dbReference type="InterPro" id="IPR051268">
    <property type="entry name" value="Type-I_R_enzyme_R_subunit"/>
</dbReference>
<dbReference type="Gene3D" id="3.40.50.300">
    <property type="entry name" value="P-loop containing nucleotide triphosphate hydrolases"/>
    <property type="match status" value="2"/>
</dbReference>
<evidence type="ECO:0000313" key="13">
    <source>
        <dbReference type="EMBL" id="QDV26045.1"/>
    </source>
</evidence>
<comment type="function">
    <text evidence="10">Subunit R is required for both nuclease and ATPase activities, but not for modification.</text>
</comment>
<feature type="domain" description="Helicase ATP-binding" evidence="12">
    <location>
        <begin position="352"/>
        <end position="513"/>
    </location>
</feature>
<dbReference type="PANTHER" id="PTHR30195:SF15">
    <property type="entry name" value="TYPE I RESTRICTION ENZYME HINDI ENDONUCLEASE SUBUNIT"/>
    <property type="match status" value="1"/>
</dbReference>